<keyword evidence="9" id="KW-0472">Membrane</keyword>
<dbReference type="GO" id="GO:0004497">
    <property type="term" value="F:monooxygenase activity"/>
    <property type="evidence" value="ECO:0007669"/>
    <property type="project" value="UniProtKB-KW"/>
</dbReference>
<comment type="subcellular location">
    <subcellularLocation>
        <location evidence="2">Membrane</location>
    </subcellularLocation>
</comment>
<evidence type="ECO:0000313" key="11">
    <source>
        <dbReference type="Proteomes" id="UP000245207"/>
    </source>
</evidence>
<keyword evidence="5" id="KW-0479">Metal-binding</keyword>
<evidence type="ECO:0000313" key="10">
    <source>
        <dbReference type="EMBL" id="PWA77259.1"/>
    </source>
</evidence>
<dbReference type="OrthoDB" id="1103324at2759"/>
<evidence type="ECO:0000256" key="1">
    <source>
        <dbReference type="ARBA" id="ARBA00001971"/>
    </source>
</evidence>
<comment type="similarity">
    <text evidence="3">Belongs to the cytochrome P450 family.</text>
</comment>
<dbReference type="GO" id="GO:0016705">
    <property type="term" value="F:oxidoreductase activity, acting on paired donors, with incorporation or reduction of molecular oxygen"/>
    <property type="evidence" value="ECO:0007669"/>
    <property type="project" value="InterPro"/>
</dbReference>
<evidence type="ECO:0000256" key="6">
    <source>
        <dbReference type="ARBA" id="ARBA00023002"/>
    </source>
</evidence>
<dbReference type="STRING" id="35608.A0A2U1NUS2"/>
<dbReference type="InterPro" id="IPR036396">
    <property type="entry name" value="Cyt_P450_sf"/>
</dbReference>
<dbReference type="Gene3D" id="1.10.630.10">
    <property type="entry name" value="Cytochrome P450"/>
    <property type="match status" value="1"/>
</dbReference>
<dbReference type="GO" id="GO:0005506">
    <property type="term" value="F:iron ion binding"/>
    <property type="evidence" value="ECO:0007669"/>
    <property type="project" value="InterPro"/>
</dbReference>
<name>A0A2U1NUS2_ARTAN</name>
<dbReference type="EMBL" id="PKPP01002152">
    <property type="protein sequence ID" value="PWA77259.1"/>
    <property type="molecule type" value="Genomic_DNA"/>
</dbReference>
<keyword evidence="8" id="KW-0503">Monooxygenase</keyword>
<keyword evidence="7" id="KW-0408">Iron</keyword>
<evidence type="ECO:0000256" key="5">
    <source>
        <dbReference type="ARBA" id="ARBA00022723"/>
    </source>
</evidence>
<comment type="caution">
    <text evidence="10">The sequence shown here is derived from an EMBL/GenBank/DDBJ whole genome shotgun (WGS) entry which is preliminary data.</text>
</comment>
<organism evidence="10 11">
    <name type="scientific">Artemisia annua</name>
    <name type="common">Sweet wormwood</name>
    <dbReference type="NCBI Taxonomy" id="35608"/>
    <lineage>
        <taxon>Eukaryota</taxon>
        <taxon>Viridiplantae</taxon>
        <taxon>Streptophyta</taxon>
        <taxon>Embryophyta</taxon>
        <taxon>Tracheophyta</taxon>
        <taxon>Spermatophyta</taxon>
        <taxon>Magnoliopsida</taxon>
        <taxon>eudicotyledons</taxon>
        <taxon>Gunneridae</taxon>
        <taxon>Pentapetalae</taxon>
        <taxon>asterids</taxon>
        <taxon>campanulids</taxon>
        <taxon>Asterales</taxon>
        <taxon>Asteraceae</taxon>
        <taxon>Asteroideae</taxon>
        <taxon>Anthemideae</taxon>
        <taxon>Artemisiinae</taxon>
        <taxon>Artemisia</taxon>
    </lineage>
</organism>
<keyword evidence="6" id="KW-0560">Oxidoreductase</keyword>
<gene>
    <name evidence="10" type="ORF">CTI12_AA226930</name>
</gene>
<evidence type="ECO:0000256" key="8">
    <source>
        <dbReference type="ARBA" id="ARBA00023033"/>
    </source>
</evidence>
<dbReference type="PANTHER" id="PTHR47943">
    <property type="entry name" value="CYTOCHROME P450 93A3-LIKE"/>
    <property type="match status" value="1"/>
</dbReference>
<dbReference type="SUPFAM" id="SSF48264">
    <property type="entry name" value="Cytochrome P450"/>
    <property type="match status" value="1"/>
</dbReference>
<dbReference type="AlphaFoldDB" id="A0A2U1NUS2"/>
<protein>
    <submittedName>
        <fullName evidence="10">Cytochrome P450 93A1</fullName>
    </submittedName>
</protein>
<evidence type="ECO:0000256" key="7">
    <source>
        <dbReference type="ARBA" id="ARBA00023004"/>
    </source>
</evidence>
<dbReference type="PANTHER" id="PTHR47943:SF8">
    <property type="entry name" value="CYTOCHROME P450"/>
    <property type="match status" value="1"/>
</dbReference>
<dbReference type="GO" id="GO:0016020">
    <property type="term" value="C:membrane"/>
    <property type="evidence" value="ECO:0007669"/>
    <property type="project" value="UniProtKB-SubCell"/>
</dbReference>
<reference evidence="10 11" key="1">
    <citation type="journal article" date="2018" name="Mol. Plant">
        <title>The genome of Artemisia annua provides insight into the evolution of Asteraceae family and artemisinin biosynthesis.</title>
        <authorList>
            <person name="Shen Q."/>
            <person name="Zhang L."/>
            <person name="Liao Z."/>
            <person name="Wang S."/>
            <person name="Yan T."/>
            <person name="Shi P."/>
            <person name="Liu M."/>
            <person name="Fu X."/>
            <person name="Pan Q."/>
            <person name="Wang Y."/>
            <person name="Lv Z."/>
            <person name="Lu X."/>
            <person name="Zhang F."/>
            <person name="Jiang W."/>
            <person name="Ma Y."/>
            <person name="Chen M."/>
            <person name="Hao X."/>
            <person name="Li L."/>
            <person name="Tang Y."/>
            <person name="Lv G."/>
            <person name="Zhou Y."/>
            <person name="Sun X."/>
            <person name="Brodelius P.E."/>
            <person name="Rose J.K.C."/>
            <person name="Tang K."/>
        </authorList>
    </citation>
    <scope>NUCLEOTIDE SEQUENCE [LARGE SCALE GENOMIC DNA]</scope>
    <source>
        <strain evidence="11">cv. Huhao1</strain>
        <tissue evidence="10">Leaf</tissue>
    </source>
</reference>
<accession>A0A2U1NUS2</accession>
<keyword evidence="11" id="KW-1185">Reference proteome</keyword>
<evidence type="ECO:0000256" key="9">
    <source>
        <dbReference type="ARBA" id="ARBA00023136"/>
    </source>
</evidence>
<evidence type="ECO:0000256" key="3">
    <source>
        <dbReference type="ARBA" id="ARBA00010617"/>
    </source>
</evidence>
<dbReference type="Proteomes" id="UP000245207">
    <property type="component" value="Unassembled WGS sequence"/>
</dbReference>
<dbReference type="GO" id="GO:0020037">
    <property type="term" value="F:heme binding"/>
    <property type="evidence" value="ECO:0007669"/>
    <property type="project" value="InterPro"/>
</dbReference>
<keyword evidence="4" id="KW-0349">Heme</keyword>
<proteinExistence type="inferred from homology"/>
<evidence type="ECO:0000256" key="4">
    <source>
        <dbReference type="ARBA" id="ARBA00022617"/>
    </source>
</evidence>
<sequence length="129" mass="15007">MVMSKRGMDEDGELGQMIADITEITGSFNLSDYVWLLKTLDVQGLGRRVKDTRLKWDLVIERILEEHDEARKHKKTGHVVKDLLDIILDIGQDESSEIKLTRENVKAFILVTFFWHGNFVLENFVRAYN</sequence>
<comment type="cofactor">
    <cofactor evidence="1">
        <name>heme</name>
        <dbReference type="ChEBI" id="CHEBI:30413"/>
    </cofactor>
</comment>
<evidence type="ECO:0000256" key="2">
    <source>
        <dbReference type="ARBA" id="ARBA00004370"/>
    </source>
</evidence>